<dbReference type="AlphaFoldDB" id="A0AAV2DSG2"/>
<dbReference type="EMBL" id="OZ034816">
    <property type="protein sequence ID" value="CAL1376438.1"/>
    <property type="molecule type" value="Genomic_DNA"/>
</dbReference>
<dbReference type="Proteomes" id="UP001497516">
    <property type="component" value="Chromosome 3"/>
</dbReference>
<name>A0AAV2DSG2_9ROSI</name>
<evidence type="ECO:0000313" key="1">
    <source>
        <dbReference type="EMBL" id="CAL1376438.1"/>
    </source>
</evidence>
<sequence>MPMDIVRLPYLAYLGLYKCERLTHLPLGIKNLSFLKELSVFIVTESANSRAARLGELQHLNNRSRSLSIRGLEWVKDESEGEAASLKEKRHL</sequence>
<evidence type="ECO:0000313" key="2">
    <source>
        <dbReference type="Proteomes" id="UP001497516"/>
    </source>
</evidence>
<protein>
    <submittedName>
        <fullName evidence="1">Uncharacterized protein</fullName>
    </submittedName>
</protein>
<reference evidence="1 2" key="1">
    <citation type="submission" date="2024-04" db="EMBL/GenBank/DDBJ databases">
        <authorList>
            <person name="Fracassetti M."/>
        </authorList>
    </citation>
    <scope>NUCLEOTIDE SEQUENCE [LARGE SCALE GENOMIC DNA]</scope>
</reference>
<keyword evidence="2" id="KW-1185">Reference proteome</keyword>
<proteinExistence type="predicted"/>
<organism evidence="1 2">
    <name type="scientific">Linum trigynum</name>
    <dbReference type="NCBI Taxonomy" id="586398"/>
    <lineage>
        <taxon>Eukaryota</taxon>
        <taxon>Viridiplantae</taxon>
        <taxon>Streptophyta</taxon>
        <taxon>Embryophyta</taxon>
        <taxon>Tracheophyta</taxon>
        <taxon>Spermatophyta</taxon>
        <taxon>Magnoliopsida</taxon>
        <taxon>eudicotyledons</taxon>
        <taxon>Gunneridae</taxon>
        <taxon>Pentapetalae</taxon>
        <taxon>rosids</taxon>
        <taxon>fabids</taxon>
        <taxon>Malpighiales</taxon>
        <taxon>Linaceae</taxon>
        <taxon>Linum</taxon>
    </lineage>
</organism>
<accession>A0AAV2DSG2</accession>
<gene>
    <name evidence="1" type="ORF">LTRI10_LOCUS18167</name>
</gene>